<dbReference type="SUPFAM" id="SSF47781">
    <property type="entry name" value="RuvA domain 2-like"/>
    <property type="match status" value="1"/>
</dbReference>
<dbReference type="GO" id="GO:0005524">
    <property type="term" value="F:ATP binding"/>
    <property type="evidence" value="ECO:0007669"/>
    <property type="project" value="InterPro"/>
</dbReference>
<feature type="domain" description="Holliday junction DNA helicase RuvA C-terminal" evidence="1">
    <location>
        <begin position="46"/>
        <end position="87"/>
    </location>
</feature>
<dbReference type="Proteomes" id="UP000885660">
    <property type="component" value="Unassembled WGS sequence"/>
</dbReference>
<name>A0A7V0N0D6_UNCAE</name>
<dbReference type="InterPro" id="IPR036267">
    <property type="entry name" value="RuvA_C_sf"/>
</dbReference>
<reference evidence="2" key="1">
    <citation type="journal article" date="2020" name="mSystems">
        <title>Genome- and Community-Level Interaction Insights into Carbon Utilization and Element Cycling Functions of Hydrothermarchaeota in Hydrothermal Sediment.</title>
        <authorList>
            <person name="Zhou Z."/>
            <person name="Liu Y."/>
            <person name="Xu W."/>
            <person name="Pan J."/>
            <person name="Luo Z.H."/>
            <person name="Li M."/>
        </authorList>
    </citation>
    <scope>NUCLEOTIDE SEQUENCE [LARGE SCALE GENOMIC DNA]</scope>
    <source>
        <strain evidence="2">HyVt-219</strain>
    </source>
</reference>
<dbReference type="CDD" id="cd14332">
    <property type="entry name" value="UBA_RuvA_C"/>
    <property type="match status" value="1"/>
</dbReference>
<dbReference type="InterPro" id="IPR010994">
    <property type="entry name" value="RuvA_2-like"/>
</dbReference>
<dbReference type="SUPFAM" id="SSF46929">
    <property type="entry name" value="DNA helicase RuvA subunit, C-terminal domain"/>
    <property type="match status" value="1"/>
</dbReference>
<dbReference type="GO" id="GO:0006281">
    <property type="term" value="P:DNA repair"/>
    <property type="evidence" value="ECO:0007669"/>
    <property type="project" value="InterPro"/>
</dbReference>
<sequence>MKEKDLIKLTHIPGIGKKTAQRLILELGEDLKQEPILVEENKLIQDGIEALISLGYSKYQAREAIDKVIKQGKIKNNLTHLIKEALRYV</sequence>
<evidence type="ECO:0000313" key="2">
    <source>
        <dbReference type="EMBL" id="HDN85026.1"/>
    </source>
</evidence>
<dbReference type="GO" id="GO:0009378">
    <property type="term" value="F:four-way junction helicase activity"/>
    <property type="evidence" value="ECO:0007669"/>
    <property type="project" value="InterPro"/>
</dbReference>
<dbReference type="GO" id="GO:0009379">
    <property type="term" value="C:Holliday junction helicase complex"/>
    <property type="evidence" value="ECO:0007669"/>
    <property type="project" value="InterPro"/>
</dbReference>
<evidence type="ECO:0000259" key="1">
    <source>
        <dbReference type="Pfam" id="PF07499"/>
    </source>
</evidence>
<proteinExistence type="predicted"/>
<dbReference type="Pfam" id="PF07499">
    <property type="entry name" value="RuvA_C"/>
    <property type="match status" value="1"/>
</dbReference>
<organism evidence="2">
    <name type="scientific">Aerophobetes bacterium</name>
    <dbReference type="NCBI Taxonomy" id="2030807"/>
    <lineage>
        <taxon>Bacteria</taxon>
        <taxon>Candidatus Aerophobota</taxon>
    </lineage>
</organism>
<accession>A0A7V0N0D6</accession>
<comment type="caution">
    <text evidence="2">The sequence shown here is derived from an EMBL/GenBank/DDBJ whole genome shotgun (WGS) entry which is preliminary data.</text>
</comment>
<dbReference type="AlphaFoldDB" id="A0A7V0N0D6"/>
<dbReference type="InterPro" id="IPR011114">
    <property type="entry name" value="RuvA_C"/>
</dbReference>
<dbReference type="GO" id="GO:0006310">
    <property type="term" value="P:DNA recombination"/>
    <property type="evidence" value="ECO:0007669"/>
    <property type="project" value="InterPro"/>
</dbReference>
<dbReference type="Pfam" id="PF14520">
    <property type="entry name" value="HHH_5"/>
    <property type="match status" value="1"/>
</dbReference>
<dbReference type="Gene3D" id="1.10.8.10">
    <property type="entry name" value="DNA helicase RuvA subunit, C-terminal domain"/>
    <property type="match status" value="1"/>
</dbReference>
<gene>
    <name evidence="2" type="ORF">ENG47_04650</name>
</gene>
<dbReference type="Gene3D" id="1.10.150.20">
    <property type="entry name" value="5' to 3' exonuclease, C-terminal subdomain"/>
    <property type="match status" value="1"/>
</dbReference>
<dbReference type="EMBL" id="DRBC01000279">
    <property type="protein sequence ID" value="HDN85026.1"/>
    <property type="molecule type" value="Genomic_DNA"/>
</dbReference>
<protein>
    <recommendedName>
        <fullName evidence="1">Holliday junction DNA helicase RuvA C-terminal domain-containing protein</fullName>
    </recommendedName>
</protein>